<dbReference type="PANTHER" id="PTHR43133">
    <property type="entry name" value="RNA POLYMERASE ECF-TYPE SIGMA FACTO"/>
    <property type="match status" value="1"/>
</dbReference>
<dbReference type="InterPro" id="IPR014284">
    <property type="entry name" value="RNA_pol_sigma-70_dom"/>
</dbReference>
<dbReference type="AlphaFoldDB" id="A0A6V8K0Q0"/>
<reference evidence="8 9" key="2">
    <citation type="submission" date="2020-03" db="EMBL/GenBank/DDBJ databases">
        <authorList>
            <person name="Ichikawa N."/>
            <person name="Kimura A."/>
            <person name="Kitahashi Y."/>
            <person name="Uohara A."/>
        </authorList>
    </citation>
    <scope>NUCLEOTIDE SEQUENCE [LARGE SCALE GENOMIC DNA]</scope>
    <source>
        <strain evidence="8 9">NBRC 108639</strain>
    </source>
</reference>
<evidence type="ECO:0000256" key="4">
    <source>
        <dbReference type="ARBA" id="ARBA00023125"/>
    </source>
</evidence>
<dbReference type="GO" id="GO:0016987">
    <property type="term" value="F:sigma factor activity"/>
    <property type="evidence" value="ECO:0007669"/>
    <property type="project" value="UniProtKB-KW"/>
</dbReference>
<accession>A0A6V8K0Q0</accession>
<feature type="domain" description="RNA polymerase sigma factor 70 region 4 type 2" evidence="7">
    <location>
        <begin position="108"/>
        <end position="159"/>
    </location>
</feature>
<evidence type="ECO:0000256" key="2">
    <source>
        <dbReference type="ARBA" id="ARBA00023015"/>
    </source>
</evidence>
<dbReference type="InterPro" id="IPR013324">
    <property type="entry name" value="RNA_pol_sigma_r3/r4-like"/>
</dbReference>
<organism evidence="8 9">
    <name type="scientific">Phytohabitans houttuyneae</name>
    <dbReference type="NCBI Taxonomy" id="1076126"/>
    <lineage>
        <taxon>Bacteria</taxon>
        <taxon>Bacillati</taxon>
        <taxon>Actinomycetota</taxon>
        <taxon>Actinomycetes</taxon>
        <taxon>Micromonosporales</taxon>
        <taxon>Micromonosporaceae</taxon>
    </lineage>
</organism>
<dbReference type="PANTHER" id="PTHR43133:SF8">
    <property type="entry name" value="RNA POLYMERASE SIGMA FACTOR HI_1459-RELATED"/>
    <property type="match status" value="1"/>
</dbReference>
<dbReference type="Proteomes" id="UP000482800">
    <property type="component" value="Unassembled WGS sequence"/>
</dbReference>
<evidence type="ECO:0000256" key="5">
    <source>
        <dbReference type="ARBA" id="ARBA00023163"/>
    </source>
</evidence>
<dbReference type="InterPro" id="IPR013325">
    <property type="entry name" value="RNA_pol_sigma_r2"/>
</dbReference>
<dbReference type="InterPro" id="IPR039425">
    <property type="entry name" value="RNA_pol_sigma-70-like"/>
</dbReference>
<keyword evidence="3" id="KW-0731">Sigma factor</keyword>
<dbReference type="InterPro" id="IPR007627">
    <property type="entry name" value="RNA_pol_sigma70_r2"/>
</dbReference>
<keyword evidence="2" id="KW-0805">Transcription regulation</keyword>
<dbReference type="Pfam" id="PF08281">
    <property type="entry name" value="Sigma70_r4_2"/>
    <property type="match status" value="1"/>
</dbReference>
<protein>
    <submittedName>
        <fullName evidence="8">RNA polymerase sigma factor</fullName>
    </submittedName>
</protein>
<keyword evidence="4" id="KW-0238">DNA-binding</keyword>
<dbReference type="InterPro" id="IPR036388">
    <property type="entry name" value="WH-like_DNA-bd_sf"/>
</dbReference>
<feature type="domain" description="RNA polymerase sigma-70 region 2" evidence="6">
    <location>
        <begin position="23"/>
        <end position="83"/>
    </location>
</feature>
<dbReference type="RefSeq" id="WP_246273314.1">
    <property type="nucleotide sequence ID" value="NZ_BAABGO010000005.1"/>
</dbReference>
<dbReference type="Gene3D" id="1.10.1740.10">
    <property type="match status" value="1"/>
</dbReference>
<sequence>MTRTAVEEPQTGGSALDDFGAAYRAHYDGMIRLAFVITDSMAAAEDIVQESFVELYRRWPTVRDPESWLHTVVVNRSRSWWRRLLVARRHVARGSPAESTPSTEDGTAVRQALLALSRRQRAAVFLRFYLDLPELAIAEALGCRPGTVKSLLHRALATLREHLDED</sequence>
<gene>
    <name evidence="8" type="ORF">Phou_013200</name>
</gene>
<name>A0A6V8K0Q0_9ACTN</name>
<dbReference type="NCBIfam" id="TIGR02937">
    <property type="entry name" value="sigma70-ECF"/>
    <property type="match status" value="1"/>
</dbReference>
<evidence type="ECO:0000313" key="8">
    <source>
        <dbReference type="EMBL" id="GFJ77140.1"/>
    </source>
</evidence>
<dbReference type="EMBL" id="BLPF01000001">
    <property type="protein sequence ID" value="GFJ77140.1"/>
    <property type="molecule type" value="Genomic_DNA"/>
</dbReference>
<evidence type="ECO:0000259" key="6">
    <source>
        <dbReference type="Pfam" id="PF04542"/>
    </source>
</evidence>
<keyword evidence="5" id="KW-0804">Transcription</keyword>
<dbReference type="SUPFAM" id="SSF88659">
    <property type="entry name" value="Sigma3 and sigma4 domains of RNA polymerase sigma factors"/>
    <property type="match status" value="1"/>
</dbReference>
<keyword evidence="9" id="KW-1185">Reference proteome</keyword>
<dbReference type="GO" id="GO:0003677">
    <property type="term" value="F:DNA binding"/>
    <property type="evidence" value="ECO:0007669"/>
    <property type="project" value="UniProtKB-KW"/>
</dbReference>
<dbReference type="GO" id="GO:0006352">
    <property type="term" value="P:DNA-templated transcription initiation"/>
    <property type="evidence" value="ECO:0007669"/>
    <property type="project" value="InterPro"/>
</dbReference>
<dbReference type="Pfam" id="PF04542">
    <property type="entry name" value="Sigma70_r2"/>
    <property type="match status" value="1"/>
</dbReference>
<evidence type="ECO:0000256" key="3">
    <source>
        <dbReference type="ARBA" id="ARBA00023082"/>
    </source>
</evidence>
<comment type="caution">
    <text evidence="8">The sequence shown here is derived from an EMBL/GenBank/DDBJ whole genome shotgun (WGS) entry which is preliminary data.</text>
</comment>
<dbReference type="CDD" id="cd06171">
    <property type="entry name" value="Sigma70_r4"/>
    <property type="match status" value="1"/>
</dbReference>
<reference evidence="8 9" key="1">
    <citation type="submission" date="2020-03" db="EMBL/GenBank/DDBJ databases">
        <title>Whole genome shotgun sequence of Phytohabitans houttuyneae NBRC 108639.</title>
        <authorList>
            <person name="Komaki H."/>
            <person name="Tamura T."/>
        </authorList>
    </citation>
    <scope>NUCLEOTIDE SEQUENCE [LARGE SCALE GENOMIC DNA]</scope>
    <source>
        <strain evidence="8 9">NBRC 108639</strain>
    </source>
</reference>
<comment type="similarity">
    <text evidence="1">Belongs to the sigma-70 factor family. ECF subfamily.</text>
</comment>
<proteinExistence type="inferred from homology"/>
<evidence type="ECO:0000259" key="7">
    <source>
        <dbReference type="Pfam" id="PF08281"/>
    </source>
</evidence>
<evidence type="ECO:0000313" key="9">
    <source>
        <dbReference type="Proteomes" id="UP000482800"/>
    </source>
</evidence>
<dbReference type="InterPro" id="IPR013249">
    <property type="entry name" value="RNA_pol_sigma70_r4_t2"/>
</dbReference>
<dbReference type="SUPFAM" id="SSF88946">
    <property type="entry name" value="Sigma2 domain of RNA polymerase sigma factors"/>
    <property type="match status" value="1"/>
</dbReference>
<dbReference type="Gene3D" id="1.10.10.10">
    <property type="entry name" value="Winged helix-like DNA-binding domain superfamily/Winged helix DNA-binding domain"/>
    <property type="match status" value="1"/>
</dbReference>
<evidence type="ECO:0000256" key="1">
    <source>
        <dbReference type="ARBA" id="ARBA00010641"/>
    </source>
</evidence>